<feature type="domain" description="VOC" evidence="1">
    <location>
        <begin position="12"/>
        <end position="140"/>
    </location>
</feature>
<proteinExistence type="predicted"/>
<name>A0A6L6IHY9_9ENTR</name>
<comment type="caution">
    <text evidence="2">The sequence shown here is derived from an EMBL/GenBank/DDBJ whole genome shotgun (WGS) entry which is preliminary data.</text>
</comment>
<dbReference type="InterPro" id="IPR004360">
    <property type="entry name" value="Glyas_Fos-R_dOase_dom"/>
</dbReference>
<dbReference type="SUPFAM" id="SSF54593">
    <property type="entry name" value="Glyoxalase/Bleomycin resistance protein/Dihydroxybiphenyl dioxygenase"/>
    <property type="match status" value="1"/>
</dbReference>
<dbReference type="Gene3D" id="3.10.180.10">
    <property type="entry name" value="2,3-Dihydroxybiphenyl 1,2-Dioxygenase, domain 1"/>
    <property type="match status" value="1"/>
</dbReference>
<keyword evidence="3" id="KW-1185">Reference proteome</keyword>
<dbReference type="Proteomes" id="UP000477739">
    <property type="component" value="Unassembled WGS sequence"/>
</dbReference>
<dbReference type="RefSeq" id="WP_155107168.1">
    <property type="nucleotide sequence ID" value="NZ_WMJZ01000004.1"/>
</dbReference>
<dbReference type="OrthoDB" id="8116053at2"/>
<evidence type="ECO:0000313" key="2">
    <source>
        <dbReference type="EMBL" id="MTH45497.1"/>
    </source>
</evidence>
<dbReference type="InterPro" id="IPR037523">
    <property type="entry name" value="VOC_core"/>
</dbReference>
<evidence type="ECO:0000259" key="1">
    <source>
        <dbReference type="PROSITE" id="PS51819"/>
    </source>
</evidence>
<organism evidence="2 3">
    <name type="scientific">Intestinirhabdus alba</name>
    <dbReference type="NCBI Taxonomy" id="2899544"/>
    <lineage>
        <taxon>Bacteria</taxon>
        <taxon>Pseudomonadati</taxon>
        <taxon>Pseudomonadota</taxon>
        <taxon>Gammaproteobacteria</taxon>
        <taxon>Enterobacterales</taxon>
        <taxon>Enterobacteriaceae</taxon>
        <taxon>Intestinirhabdus</taxon>
    </lineage>
</organism>
<accession>A0A6L6IHY9</accession>
<sequence length="148" mass="16239">MPPDIPAIDILFIAGFGPITRDTAASAAFYQKLLGLPLSAMPGNEEYLTADGEGLPGAKHFSLWPLAQAAESCFNTPRWPEHIPLPQAWIEFEVRDLGAATDALVKQGYRLLIANRTEPWGQAVTRLLSPEGLLTGLTITPWMRRDVE</sequence>
<gene>
    <name evidence="2" type="ORF">GJV78_04310</name>
</gene>
<dbReference type="PROSITE" id="PS51819">
    <property type="entry name" value="VOC"/>
    <property type="match status" value="1"/>
</dbReference>
<evidence type="ECO:0000313" key="3">
    <source>
        <dbReference type="Proteomes" id="UP000477739"/>
    </source>
</evidence>
<protein>
    <submittedName>
        <fullName evidence="2">Glyoxalase</fullName>
    </submittedName>
</protein>
<dbReference type="InterPro" id="IPR029068">
    <property type="entry name" value="Glyas_Bleomycin-R_OHBP_Dase"/>
</dbReference>
<dbReference type="Pfam" id="PF00903">
    <property type="entry name" value="Glyoxalase"/>
    <property type="match status" value="1"/>
</dbReference>
<reference evidence="2 3" key="1">
    <citation type="submission" date="2019-11" db="EMBL/GenBank/DDBJ databases">
        <title>Escherichia alba sp. nov. isolated from the gut of plastic-eating superworms Zophobas atratus.</title>
        <authorList>
            <person name="Yang Y."/>
        </authorList>
    </citation>
    <scope>NUCLEOTIDE SEQUENCE [LARGE SCALE GENOMIC DNA]</scope>
    <source>
        <strain evidence="3">BIT-B35</strain>
    </source>
</reference>
<dbReference type="EMBL" id="WMJZ01000004">
    <property type="protein sequence ID" value="MTH45497.1"/>
    <property type="molecule type" value="Genomic_DNA"/>
</dbReference>
<dbReference type="AlphaFoldDB" id="A0A6L6IHY9"/>